<proteinExistence type="predicted"/>
<evidence type="ECO:0000313" key="3">
    <source>
        <dbReference type="EMBL" id="KAI5071228.1"/>
    </source>
</evidence>
<dbReference type="EMBL" id="JABFUD020000013">
    <property type="protein sequence ID" value="KAI5071228.1"/>
    <property type="molecule type" value="Genomic_DNA"/>
</dbReference>
<dbReference type="OrthoDB" id="1936969at2759"/>
<gene>
    <name evidence="3" type="ORF">GOP47_0013479</name>
</gene>
<sequence>MGFHTYVMDMANKELAKGSSTRPNLAFILGTIVVTLVFLGATFLFLCCYHWAKILKEATEDHMHAMESSQGVDEDNIAIIITIDQLPCKVPVVYMPGQQLPTFIAMPSPYHPPQTPELDQQEIGAHMTNGTS</sequence>
<evidence type="ECO:0000313" key="4">
    <source>
        <dbReference type="Proteomes" id="UP000886520"/>
    </source>
</evidence>
<dbReference type="Proteomes" id="UP000886520">
    <property type="component" value="Chromosome 13"/>
</dbReference>
<dbReference type="AlphaFoldDB" id="A0A9D4ZD87"/>
<reference evidence="3" key="1">
    <citation type="submission" date="2021-01" db="EMBL/GenBank/DDBJ databases">
        <title>Adiantum capillus-veneris genome.</title>
        <authorList>
            <person name="Fang Y."/>
            <person name="Liao Q."/>
        </authorList>
    </citation>
    <scope>NUCLEOTIDE SEQUENCE</scope>
    <source>
        <strain evidence="3">H3</strain>
        <tissue evidence="3">Leaf</tissue>
    </source>
</reference>
<comment type="caution">
    <text evidence="3">The sequence shown here is derived from an EMBL/GenBank/DDBJ whole genome shotgun (WGS) entry which is preliminary data.</text>
</comment>
<name>A0A9D4ZD87_ADICA</name>
<keyword evidence="4" id="KW-1185">Reference proteome</keyword>
<dbReference type="InterPro" id="IPR037699">
    <property type="entry name" value="At5g65660-like"/>
</dbReference>
<feature type="region of interest" description="Disordered" evidence="1">
    <location>
        <begin position="111"/>
        <end position="132"/>
    </location>
</feature>
<feature type="transmembrane region" description="Helical" evidence="2">
    <location>
        <begin position="25"/>
        <end position="49"/>
    </location>
</feature>
<evidence type="ECO:0000256" key="2">
    <source>
        <dbReference type="SAM" id="Phobius"/>
    </source>
</evidence>
<evidence type="ECO:0000256" key="1">
    <source>
        <dbReference type="SAM" id="MobiDB-lite"/>
    </source>
</evidence>
<dbReference type="PANTHER" id="PTHR34291:SF1">
    <property type="entry name" value="HYDROXYPROLINE-RICH GLYCOPROTEIN FAMILY PROTEIN"/>
    <property type="match status" value="1"/>
</dbReference>
<keyword evidence="2" id="KW-0812">Transmembrane</keyword>
<dbReference type="PANTHER" id="PTHR34291">
    <property type="entry name" value="HYDROXYPROLINE-RICH GLYCOPROTEIN FAMILY PROTEIN"/>
    <property type="match status" value="1"/>
</dbReference>
<organism evidence="3 4">
    <name type="scientific">Adiantum capillus-veneris</name>
    <name type="common">Maidenhair fern</name>
    <dbReference type="NCBI Taxonomy" id="13818"/>
    <lineage>
        <taxon>Eukaryota</taxon>
        <taxon>Viridiplantae</taxon>
        <taxon>Streptophyta</taxon>
        <taxon>Embryophyta</taxon>
        <taxon>Tracheophyta</taxon>
        <taxon>Polypodiopsida</taxon>
        <taxon>Polypodiidae</taxon>
        <taxon>Polypodiales</taxon>
        <taxon>Pteridineae</taxon>
        <taxon>Pteridaceae</taxon>
        <taxon>Vittarioideae</taxon>
        <taxon>Adiantum</taxon>
    </lineage>
</organism>
<accession>A0A9D4ZD87</accession>
<keyword evidence="2" id="KW-0472">Membrane</keyword>
<protein>
    <submittedName>
        <fullName evidence="3">Uncharacterized protein</fullName>
    </submittedName>
</protein>
<keyword evidence="2" id="KW-1133">Transmembrane helix</keyword>